<dbReference type="Proteomes" id="UP001151287">
    <property type="component" value="Unassembled WGS sequence"/>
</dbReference>
<dbReference type="GO" id="GO:0046872">
    <property type="term" value="F:metal ion binding"/>
    <property type="evidence" value="ECO:0007669"/>
    <property type="project" value="UniProtKB-KW"/>
</dbReference>
<keyword evidence="16" id="KW-1185">Reference proteome</keyword>
<evidence type="ECO:0000256" key="4">
    <source>
        <dbReference type="ARBA" id="ARBA00013081"/>
    </source>
</evidence>
<feature type="domain" description="PPM-type phosphatase" evidence="14">
    <location>
        <begin position="55"/>
        <end position="358"/>
    </location>
</feature>
<dbReference type="FunFam" id="3.60.40.10:FF:000007">
    <property type="entry name" value="Phosphatase 2C and cyclic nucleotide-binding/kinase domain-containing protein"/>
    <property type="match status" value="1"/>
</dbReference>
<evidence type="ECO:0000256" key="12">
    <source>
        <dbReference type="RuleBase" id="RU003465"/>
    </source>
</evidence>
<dbReference type="EC" id="3.1.3.16" evidence="4"/>
<reference evidence="15" key="1">
    <citation type="journal article" date="2022" name="Cell">
        <title>Repeat-based holocentromeres influence genome architecture and karyotype evolution.</title>
        <authorList>
            <person name="Hofstatter P.G."/>
            <person name="Thangavel G."/>
            <person name="Lux T."/>
            <person name="Neumann P."/>
            <person name="Vondrak T."/>
            <person name="Novak P."/>
            <person name="Zhang M."/>
            <person name="Costa L."/>
            <person name="Castellani M."/>
            <person name="Scott A."/>
            <person name="Toegelov H."/>
            <person name="Fuchs J."/>
            <person name="Mata-Sucre Y."/>
            <person name="Dias Y."/>
            <person name="Vanzela A.L.L."/>
            <person name="Huettel B."/>
            <person name="Almeida C.C.S."/>
            <person name="Simkova H."/>
            <person name="Souza G."/>
            <person name="Pedrosa-Harand A."/>
            <person name="Macas J."/>
            <person name="Mayer K.F.X."/>
            <person name="Houben A."/>
            <person name="Marques A."/>
        </authorList>
    </citation>
    <scope>NUCLEOTIDE SEQUENCE</scope>
    <source>
        <strain evidence="15">RhyBre1mFocal</strain>
    </source>
</reference>
<dbReference type="SMART" id="SM00332">
    <property type="entry name" value="PP2Cc"/>
    <property type="match status" value="1"/>
</dbReference>
<evidence type="ECO:0000256" key="6">
    <source>
        <dbReference type="ARBA" id="ARBA00022801"/>
    </source>
</evidence>
<dbReference type="AlphaFoldDB" id="A0A9Q0HT90"/>
<evidence type="ECO:0000256" key="11">
    <source>
        <dbReference type="ARBA" id="ARBA00048336"/>
    </source>
</evidence>
<dbReference type="Pfam" id="PF00481">
    <property type="entry name" value="PP2C"/>
    <property type="match status" value="1"/>
</dbReference>
<gene>
    <name evidence="15" type="ORF">LUZ63_006174</name>
</gene>
<dbReference type="SUPFAM" id="SSF81606">
    <property type="entry name" value="PP2C-like"/>
    <property type="match status" value="1"/>
</dbReference>
<keyword evidence="8 12" id="KW-0904">Protein phosphatase</keyword>
<evidence type="ECO:0000256" key="10">
    <source>
        <dbReference type="ARBA" id="ARBA00047761"/>
    </source>
</evidence>
<comment type="similarity">
    <text evidence="3 12">Belongs to the PP2C family.</text>
</comment>
<dbReference type="InterPro" id="IPR036457">
    <property type="entry name" value="PPM-type-like_dom_sf"/>
</dbReference>
<feature type="compositionally biased region" description="Polar residues" evidence="13">
    <location>
        <begin position="410"/>
        <end position="421"/>
    </location>
</feature>
<evidence type="ECO:0000256" key="8">
    <source>
        <dbReference type="ARBA" id="ARBA00022912"/>
    </source>
</evidence>
<dbReference type="InterPro" id="IPR000222">
    <property type="entry name" value="PP2C_BS"/>
</dbReference>
<protein>
    <recommendedName>
        <fullName evidence="4">protein-serine/threonine phosphatase</fullName>
        <ecNumber evidence="4">3.1.3.16</ecNumber>
    </recommendedName>
</protein>
<dbReference type="InterPro" id="IPR015655">
    <property type="entry name" value="PP2C"/>
</dbReference>
<dbReference type="OrthoDB" id="10264738at2759"/>
<organism evidence="15 16">
    <name type="scientific">Rhynchospora breviuscula</name>
    <dbReference type="NCBI Taxonomy" id="2022672"/>
    <lineage>
        <taxon>Eukaryota</taxon>
        <taxon>Viridiplantae</taxon>
        <taxon>Streptophyta</taxon>
        <taxon>Embryophyta</taxon>
        <taxon>Tracheophyta</taxon>
        <taxon>Spermatophyta</taxon>
        <taxon>Magnoliopsida</taxon>
        <taxon>Liliopsida</taxon>
        <taxon>Poales</taxon>
        <taxon>Cyperaceae</taxon>
        <taxon>Cyperoideae</taxon>
        <taxon>Rhynchosporeae</taxon>
        <taxon>Rhynchospora</taxon>
    </lineage>
</organism>
<dbReference type="PROSITE" id="PS01032">
    <property type="entry name" value="PPM_1"/>
    <property type="match status" value="1"/>
</dbReference>
<proteinExistence type="inferred from homology"/>
<evidence type="ECO:0000259" key="14">
    <source>
        <dbReference type="PROSITE" id="PS51746"/>
    </source>
</evidence>
<comment type="cofactor">
    <cofactor evidence="1">
        <name>Mn(2+)</name>
        <dbReference type="ChEBI" id="CHEBI:29035"/>
    </cofactor>
</comment>
<comment type="caution">
    <text evidence="15">The sequence shown here is derived from an EMBL/GenBank/DDBJ whole genome shotgun (WGS) entry which is preliminary data.</text>
</comment>
<dbReference type="Gene3D" id="3.60.40.10">
    <property type="entry name" value="PPM-type phosphatase domain"/>
    <property type="match status" value="1"/>
</dbReference>
<evidence type="ECO:0000313" key="16">
    <source>
        <dbReference type="Proteomes" id="UP001151287"/>
    </source>
</evidence>
<dbReference type="CDD" id="cd00143">
    <property type="entry name" value="PP2Cc"/>
    <property type="match status" value="1"/>
</dbReference>
<name>A0A9Q0HT90_9POAL</name>
<evidence type="ECO:0000256" key="7">
    <source>
        <dbReference type="ARBA" id="ARBA00022842"/>
    </source>
</evidence>
<evidence type="ECO:0000256" key="9">
    <source>
        <dbReference type="ARBA" id="ARBA00023211"/>
    </source>
</evidence>
<dbReference type="GO" id="GO:0004722">
    <property type="term" value="F:protein serine/threonine phosphatase activity"/>
    <property type="evidence" value="ECO:0007669"/>
    <property type="project" value="UniProtKB-EC"/>
</dbReference>
<evidence type="ECO:0000256" key="13">
    <source>
        <dbReference type="SAM" id="MobiDB-lite"/>
    </source>
</evidence>
<keyword evidence="9" id="KW-0464">Manganese</keyword>
<evidence type="ECO:0000256" key="3">
    <source>
        <dbReference type="ARBA" id="ARBA00006702"/>
    </source>
</evidence>
<accession>A0A9Q0HT90</accession>
<dbReference type="EMBL" id="JAMQYH010000002">
    <property type="protein sequence ID" value="KAJ1697662.1"/>
    <property type="molecule type" value="Genomic_DNA"/>
</dbReference>
<dbReference type="PANTHER" id="PTHR47992">
    <property type="entry name" value="PROTEIN PHOSPHATASE"/>
    <property type="match status" value="1"/>
</dbReference>
<dbReference type="PROSITE" id="PS51746">
    <property type="entry name" value="PPM_2"/>
    <property type="match status" value="1"/>
</dbReference>
<comment type="cofactor">
    <cofactor evidence="2">
        <name>Mg(2+)</name>
        <dbReference type="ChEBI" id="CHEBI:18420"/>
    </cofactor>
</comment>
<evidence type="ECO:0000256" key="1">
    <source>
        <dbReference type="ARBA" id="ARBA00001936"/>
    </source>
</evidence>
<keyword evidence="5" id="KW-0479">Metal-binding</keyword>
<comment type="catalytic activity">
    <reaction evidence="10">
        <text>O-phospho-L-seryl-[protein] + H2O = L-seryl-[protein] + phosphate</text>
        <dbReference type="Rhea" id="RHEA:20629"/>
        <dbReference type="Rhea" id="RHEA-COMP:9863"/>
        <dbReference type="Rhea" id="RHEA-COMP:11604"/>
        <dbReference type="ChEBI" id="CHEBI:15377"/>
        <dbReference type="ChEBI" id="CHEBI:29999"/>
        <dbReference type="ChEBI" id="CHEBI:43474"/>
        <dbReference type="ChEBI" id="CHEBI:83421"/>
        <dbReference type="EC" id="3.1.3.16"/>
    </reaction>
</comment>
<evidence type="ECO:0000256" key="2">
    <source>
        <dbReference type="ARBA" id="ARBA00001946"/>
    </source>
</evidence>
<feature type="region of interest" description="Disordered" evidence="13">
    <location>
        <begin position="390"/>
        <end position="421"/>
    </location>
</feature>
<keyword evidence="6 12" id="KW-0378">Hydrolase</keyword>
<evidence type="ECO:0000313" key="15">
    <source>
        <dbReference type="EMBL" id="KAJ1697662.1"/>
    </source>
</evidence>
<evidence type="ECO:0000256" key="5">
    <source>
        <dbReference type="ARBA" id="ARBA00022723"/>
    </source>
</evidence>
<keyword evidence="7" id="KW-0460">Magnesium</keyword>
<comment type="catalytic activity">
    <reaction evidence="11">
        <text>O-phospho-L-threonyl-[protein] + H2O = L-threonyl-[protein] + phosphate</text>
        <dbReference type="Rhea" id="RHEA:47004"/>
        <dbReference type="Rhea" id="RHEA-COMP:11060"/>
        <dbReference type="Rhea" id="RHEA-COMP:11605"/>
        <dbReference type="ChEBI" id="CHEBI:15377"/>
        <dbReference type="ChEBI" id="CHEBI:30013"/>
        <dbReference type="ChEBI" id="CHEBI:43474"/>
        <dbReference type="ChEBI" id="CHEBI:61977"/>
        <dbReference type="EC" id="3.1.3.16"/>
    </reaction>
</comment>
<dbReference type="InterPro" id="IPR001932">
    <property type="entry name" value="PPM-type_phosphatase-like_dom"/>
</dbReference>
<sequence>MGCVNGKCCLRRWYRGPHSQNPSSSRHANSSRCQIITDPTTLGSTQVPSHGLLLQYSALSHRGHYPDSPDRENQDSFIIKTELLSNPNLHLFGVFDGHGAFGTECARFVRDRLPEVLCADSVALIADPAKAFHEAFLTVNSELHDNPDIDDLMSGTTAIVVLVYGDMLYVANVGDSRAVAGVLSGDDSVKVEDLSSDQTPFREDEKERVQKCGARVLTAGQVEAAEAAAIDGAHIPETEATECASSEADEGDPPRLWVRDGMYPGTAFTRSVGDLTAEGIGVVADPEVRAIRISPSHIFFVLASDGVFEFLSSQGVVDMVSKFSDPREACTEIVSESYRLWLEHESRTDDITIILVHIQDSSESGSLESHQVIQTKIKDERFAIQKLPEASSEMDSCFPLSDSSKEHSLSCVTPSPAGTVS</sequence>